<organism evidence="1 2">
    <name type="scientific">Paspalum notatum var. saurae</name>
    <dbReference type="NCBI Taxonomy" id="547442"/>
    <lineage>
        <taxon>Eukaryota</taxon>
        <taxon>Viridiplantae</taxon>
        <taxon>Streptophyta</taxon>
        <taxon>Embryophyta</taxon>
        <taxon>Tracheophyta</taxon>
        <taxon>Spermatophyta</taxon>
        <taxon>Magnoliopsida</taxon>
        <taxon>Liliopsida</taxon>
        <taxon>Poales</taxon>
        <taxon>Poaceae</taxon>
        <taxon>PACMAD clade</taxon>
        <taxon>Panicoideae</taxon>
        <taxon>Andropogonodae</taxon>
        <taxon>Paspaleae</taxon>
        <taxon>Paspalinae</taxon>
        <taxon>Paspalum</taxon>
    </lineage>
</organism>
<dbReference type="InterPro" id="IPR043128">
    <property type="entry name" value="Rev_trsase/Diguanyl_cyclase"/>
</dbReference>
<protein>
    <recommendedName>
        <fullName evidence="3">Reverse transcriptase domain-containing protein</fullName>
    </recommendedName>
</protein>
<dbReference type="InterPro" id="IPR053134">
    <property type="entry name" value="RNA-dir_DNA_polymerase"/>
</dbReference>
<evidence type="ECO:0000313" key="1">
    <source>
        <dbReference type="EMBL" id="WVZ51975.1"/>
    </source>
</evidence>
<dbReference type="InterPro" id="IPR043502">
    <property type="entry name" value="DNA/RNA_pol_sf"/>
</dbReference>
<dbReference type="PANTHER" id="PTHR24559">
    <property type="entry name" value="TRANSPOSON TY3-I GAG-POL POLYPROTEIN"/>
    <property type="match status" value="1"/>
</dbReference>
<dbReference type="EMBL" id="CP144745">
    <property type="protein sequence ID" value="WVZ51975.1"/>
    <property type="molecule type" value="Genomic_DNA"/>
</dbReference>
<dbReference type="Proteomes" id="UP001341281">
    <property type="component" value="Chromosome 01"/>
</dbReference>
<dbReference type="SUPFAM" id="SSF56672">
    <property type="entry name" value="DNA/RNA polymerases"/>
    <property type="match status" value="1"/>
</dbReference>
<dbReference type="PANTHER" id="PTHR24559:SF444">
    <property type="entry name" value="REVERSE TRANSCRIPTASE DOMAIN-CONTAINING PROTEIN"/>
    <property type="match status" value="1"/>
</dbReference>
<gene>
    <name evidence="1" type="ORF">U9M48_003072</name>
</gene>
<accession>A0AAQ3SJL9</accession>
<evidence type="ECO:0000313" key="2">
    <source>
        <dbReference type="Proteomes" id="UP001341281"/>
    </source>
</evidence>
<name>A0AAQ3SJL9_PASNO</name>
<keyword evidence="2" id="KW-1185">Reference proteome</keyword>
<proteinExistence type="predicted"/>
<sequence length="99" mass="10979">MSFGLTNAPAFFMYMMNSVFMNELDKFVVVFIDDIQSTPKMKKNTCGLYSLGSGNTNSMPSSAKVSFLGHILSGRELIRTVESVLNWKQPESESPKSSV</sequence>
<reference evidence="1 2" key="1">
    <citation type="submission" date="2024-02" db="EMBL/GenBank/DDBJ databases">
        <title>High-quality chromosome-scale genome assembly of Pensacola bahiagrass (Paspalum notatum Flugge var. saurae).</title>
        <authorList>
            <person name="Vega J.M."/>
            <person name="Podio M."/>
            <person name="Orjuela J."/>
            <person name="Siena L.A."/>
            <person name="Pessino S.C."/>
            <person name="Combes M.C."/>
            <person name="Mariac C."/>
            <person name="Albertini E."/>
            <person name="Pupilli F."/>
            <person name="Ortiz J.P.A."/>
            <person name="Leblanc O."/>
        </authorList>
    </citation>
    <scope>NUCLEOTIDE SEQUENCE [LARGE SCALE GENOMIC DNA]</scope>
    <source>
        <strain evidence="1">R1</strain>
        <tissue evidence="1">Leaf</tissue>
    </source>
</reference>
<dbReference type="AlphaFoldDB" id="A0AAQ3SJL9"/>
<dbReference type="Gene3D" id="3.30.70.270">
    <property type="match status" value="1"/>
</dbReference>
<evidence type="ECO:0008006" key="3">
    <source>
        <dbReference type="Google" id="ProtNLM"/>
    </source>
</evidence>